<evidence type="ECO:0000313" key="2">
    <source>
        <dbReference type="EMBL" id="MDT0606565.1"/>
    </source>
</evidence>
<dbReference type="PROSITE" id="PS51186">
    <property type="entry name" value="GNAT"/>
    <property type="match status" value="1"/>
</dbReference>
<dbReference type="Gene3D" id="3.40.630.30">
    <property type="match status" value="1"/>
</dbReference>
<dbReference type="CDD" id="cd04301">
    <property type="entry name" value="NAT_SF"/>
    <property type="match status" value="1"/>
</dbReference>
<protein>
    <submittedName>
        <fullName evidence="2">GNAT family N-acetyltransferase</fullName>
    </submittedName>
</protein>
<name>A0ABU3A8Q8_9FLAO</name>
<dbReference type="SUPFAM" id="SSF55729">
    <property type="entry name" value="Acyl-CoA N-acyltransferases (Nat)"/>
    <property type="match status" value="1"/>
</dbReference>
<sequence>MTIYKQADSIDELKQILELQQKNLPKNLSPIEMKQSGFLTVEHSFELLKEMNVIAAHTIAKDGEQVIGYALSMHPEFANQIEILKPMFEEIHKVVSKNNSYMVMGQICVAKAYRGQGVFRKLYTAMKTFLPEGFTKIITEVDAKNVRSMNAHKAIGFTELKRYHSKGKDWSLIVQQ</sequence>
<feature type="domain" description="N-acetyltransferase" evidence="1">
    <location>
        <begin position="2"/>
        <end position="175"/>
    </location>
</feature>
<evidence type="ECO:0000259" key="1">
    <source>
        <dbReference type="PROSITE" id="PS51186"/>
    </source>
</evidence>
<evidence type="ECO:0000313" key="3">
    <source>
        <dbReference type="Proteomes" id="UP001255246"/>
    </source>
</evidence>
<accession>A0ABU3A8Q8</accession>
<proteinExistence type="predicted"/>
<dbReference type="InterPro" id="IPR000182">
    <property type="entry name" value="GNAT_dom"/>
</dbReference>
<keyword evidence="3" id="KW-1185">Reference proteome</keyword>
<dbReference type="Pfam" id="PF00583">
    <property type="entry name" value="Acetyltransf_1"/>
    <property type="match status" value="1"/>
</dbReference>
<dbReference type="InterPro" id="IPR016181">
    <property type="entry name" value="Acyl_CoA_acyltransferase"/>
</dbReference>
<organism evidence="2 3">
    <name type="scientific">Croceitalea rosinachiae</name>
    <dbReference type="NCBI Taxonomy" id="3075596"/>
    <lineage>
        <taxon>Bacteria</taxon>
        <taxon>Pseudomonadati</taxon>
        <taxon>Bacteroidota</taxon>
        <taxon>Flavobacteriia</taxon>
        <taxon>Flavobacteriales</taxon>
        <taxon>Flavobacteriaceae</taxon>
        <taxon>Croceitalea</taxon>
    </lineage>
</organism>
<dbReference type="EMBL" id="JAVRHR010000001">
    <property type="protein sequence ID" value="MDT0606565.1"/>
    <property type="molecule type" value="Genomic_DNA"/>
</dbReference>
<reference evidence="2 3" key="1">
    <citation type="submission" date="2023-09" db="EMBL/GenBank/DDBJ databases">
        <authorList>
            <person name="Rey-Velasco X."/>
        </authorList>
    </citation>
    <scope>NUCLEOTIDE SEQUENCE [LARGE SCALE GENOMIC DNA]</scope>
    <source>
        <strain evidence="2 3">F388</strain>
    </source>
</reference>
<comment type="caution">
    <text evidence="2">The sequence shown here is derived from an EMBL/GenBank/DDBJ whole genome shotgun (WGS) entry which is preliminary data.</text>
</comment>
<dbReference type="RefSeq" id="WP_311350117.1">
    <property type="nucleotide sequence ID" value="NZ_JAVRHR010000001.1"/>
</dbReference>
<dbReference type="Proteomes" id="UP001255246">
    <property type="component" value="Unassembled WGS sequence"/>
</dbReference>
<gene>
    <name evidence="2" type="ORF">RM706_05970</name>
</gene>